<gene>
    <name evidence="1" type="ORF">IQ236_02570</name>
</gene>
<organism evidence="1 2">
    <name type="scientific">Planktothrix mougeotii LEGE 06226</name>
    <dbReference type="NCBI Taxonomy" id="1828728"/>
    <lineage>
        <taxon>Bacteria</taxon>
        <taxon>Bacillati</taxon>
        <taxon>Cyanobacteriota</taxon>
        <taxon>Cyanophyceae</taxon>
        <taxon>Oscillatoriophycideae</taxon>
        <taxon>Oscillatoriales</taxon>
        <taxon>Microcoleaceae</taxon>
        <taxon>Planktothrix</taxon>
    </lineage>
</organism>
<comment type="caution">
    <text evidence="1">The sequence shown here is derived from an EMBL/GenBank/DDBJ whole genome shotgun (WGS) entry which is preliminary data.</text>
</comment>
<proteinExistence type="predicted"/>
<evidence type="ECO:0000313" key="1">
    <source>
        <dbReference type="EMBL" id="MBE9142104.1"/>
    </source>
</evidence>
<dbReference type="SUPFAM" id="SSF143011">
    <property type="entry name" value="RelE-like"/>
    <property type="match status" value="1"/>
</dbReference>
<dbReference type="EMBL" id="JADEWU010000003">
    <property type="protein sequence ID" value="MBE9142104.1"/>
    <property type="molecule type" value="Genomic_DNA"/>
</dbReference>
<reference evidence="1 2" key="1">
    <citation type="submission" date="2020-10" db="EMBL/GenBank/DDBJ databases">
        <authorList>
            <person name="Castelo-Branco R."/>
            <person name="Eusebio N."/>
            <person name="Adriana R."/>
            <person name="Vieira A."/>
            <person name="Brugerolle De Fraissinette N."/>
            <person name="Rezende De Castro R."/>
            <person name="Schneider M.P."/>
            <person name="Vasconcelos V."/>
            <person name="Leao P.N."/>
        </authorList>
    </citation>
    <scope>NUCLEOTIDE SEQUENCE [LARGE SCALE GENOMIC DNA]</scope>
    <source>
        <strain evidence="1 2">LEGE 06226</strain>
    </source>
</reference>
<keyword evidence="2" id="KW-1185">Reference proteome</keyword>
<sequence length="85" mass="9756">MSLSPREIAIIIDAIEEQLVYDPLTQTRNRKPLRPNPIAPWELRIGSLRVFYDVIVDEFNVVRILAVGKKQGNRLFIGGQEVKLK</sequence>
<dbReference type="Proteomes" id="UP000640725">
    <property type="component" value="Unassembled WGS sequence"/>
</dbReference>
<evidence type="ECO:0000313" key="2">
    <source>
        <dbReference type="Proteomes" id="UP000640725"/>
    </source>
</evidence>
<protein>
    <submittedName>
        <fullName evidence="1">Type II toxin-antitoxin system RelE/ParE family toxin</fullName>
    </submittedName>
</protein>
<dbReference type="Gene3D" id="3.30.2310.20">
    <property type="entry name" value="RelE-like"/>
    <property type="match status" value="1"/>
</dbReference>
<dbReference type="InterPro" id="IPR035093">
    <property type="entry name" value="RelE/ParE_toxin_dom_sf"/>
</dbReference>
<name>A0ABR9U6M6_9CYAN</name>
<accession>A0ABR9U6M6</accession>